<dbReference type="EMBL" id="MU842910">
    <property type="protein sequence ID" value="KAK2026638.1"/>
    <property type="molecule type" value="Genomic_DNA"/>
</dbReference>
<comment type="caution">
    <text evidence="2">The sequence shown here is derived from an EMBL/GenBank/DDBJ whole genome shotgun (WGS) entry which is preliminary data.</text>
</comment>
<gene>
    <name evidence="2" type="ORF">LX32DRAFT_684419</name>
</gene>
<feature type="signal peptide" evidence="1">
    <location>
        <begin position="1"/>
        <end position="20"/>
    </location>
</feature>
<dbReference type="AlphaFoldDB" id="A0AAD9M2P6"/>
<accession>A0AAD9M2P6</accession>
<keyword evidence="3" id="KW-1185">Reference proteome</keyword>
<evidence type="ECO:0000256" key="1">
    <source>
        <dbReference type="SAM" id="SignalP"/>
    </source>
</evidence>
<protein>
    <recommendedName>
        <fullName evidence="4">Hypersensitive response-inducing protein</fullName>
    </recommendedName>
</protein>
<feature type="chain" id="PRO_5042071045" description="Hypersensitive response-inducing protein" evidence="1">
    <location>
        <begin position="21"/>
        <end position="203"/>
    </location>
</feature>
<evidence type="ECO:0000313" key="3">
    <source>
        <dbReference type="Proteomes" id="UP001232148"/>
    </source>
</evidence>
<evidence type="ECO:0008006" key="4">
    <source>
        <dbReference type="Google" id="ProtNLM"/>
    </source>
</evidence>
<keyword evidence="1" id="KW-0732">Signal</keyword>
<reference evidence="2" key="1">
    <citation type="submission" date="2021-06" db="EMBL/GenBank/DDBJ databases">
        <title>Comparative genomics, transcriptomics and evolutionary studies reveal genomic signatures of adaptation to plant cell wall in hemibiotrophic fungi.</title>
        <authorList>
            <consortium name="DOE Joint Genome Institute"/>
            <person name="Baroncelli R."/>
            <person name="Diaz J.F."/>
            <person name="Benocci T."/>
            <person name="Peng M."/>
            <person name="Battaglia E."/>
            <person name="Haridas S."/>
            <person name="Andreopoulos W."/>
            <person name="Labutti K."/>
            <person name="Pangilinan J."/>
            <person name="Floch G.L."/>
            <person name="Makela M.R."/>
            <person name="Henrissat B."/>
            <person name="Grigoriev I.V."/>
            <person name="Crouch J.A."/>
            <person name="De Vries R.P."/>
            <person name="Sukno S.A."/>
            <person name="Thon M.R."/>
        </authorList>
    </citation>
    <scope>NUCLEOTIDE SEQUENCE</scope>
    <source>
        <strain evidence="2">MAFF235873</strain>
    </source>
</reference>
<proteinExistence type="predicted"/>
<sequence>MRFTTSSVLAAALLAASTSAAPTSPTSPPPFCQEYSLTDGVNCTTADNGKTFQCADGLVSANVAVSPGKVQLTSNNGNQAGVKVTCGASSSTYFVDRNAVMFFAQAACDGTVPASVITVRSAKQLALPGVGQQLDFTDGTPCTQEANGGFLCGDSQGATISEAQGNVTMVAGQSDAAIKPTCAGGFKSVISVKSAAPILRTFG</sequence>
<evidence type="ECO:0000313" key="2">
    <source>
        <dbReference type="EMBL" id="KAK2026638.1"/>
    </source>
</evidence>
<organism evidence="2 3">
    <name type="scientific">Colletotrichum zoysiae</name>
    <dbReference type="NCBI Taxonomy" id="1216348"/>
    <lineage>
        <taxon>Eukaryota</taxon>
        <taxon>Fungi</taxon>
        <taxon>Dikarya</taxon>
        <taxon>Ascomycota</taxon>
        <taxon>Pezizomycotina</taxon>
        <taxon>Sordariomycetes</taxon>
        <taxon>Hypocreomycetidae</taxon>
        <taxon>Glomerellales</taxon>
        <taxon>Glomerellaceae</taxon>
        <taxon>Colletotrichum</taxon>
        <taxon>Colletotrichum graminicola species complex</taxon>
    </lineage>
</organism>
<dbReference type="Proteomes" id="UP001232148">
    <property type="component" value="Unassembled WGS sequence"/>
</dbReference>
<name>A0AAD9M2P6_9PEZI</name>